<dbReference type="EMBL" id="VSSQ01057624">
    <property type="protein sequence ID" value="MPN11421.1"/>
    <property type="molecule type" value="Genomic_DNA"/>
</dbReference>
<dbReference type="InterPro" id="IPR023170">
    <property type="entry name" value="HhH_base_excis_C"/>
</dbReference>
<gene>
    <name evidence="1" type="ORF">SDC9_158722</name>
</gene>
<organism evidence="1">
    <name type="scientific">bioreactor metagenome</name>
    <dbReference type="NCBI Taxonomy" id="1076179"/>
    <lineage>
        <taxon>unclassified sequences</taxon>
        <taxon>metagenomes</taxon>
        <taxon>ecological metagenomes</taxon>
    </lineage>
</organism>
<protein>
    <submittedName>
        <fullName evidence="1">Uncharacterized protein</fullName>
    </submittedName>
</protein>
<sequence>MDARISRVMADIYGVSGNYSEVAEEGRRRFGKYPGYAQELLYHSFIIFTSQAQDGGLHPV</sequence>
<comment type="caution">
    <text evidence="1">The sequence shown here is derived from an EMBL/GenBank/DDBJ whole genome shotgun (WGS) entry which is preliminary data.</text>
</comment>
<dbReference type="Gene3D" id="1.10.1670.10">
    <property type="entry name" value="Helix-hairpin-Helix base-excision DNA repair enzymes (C-terminal)"/>
    <property type="match status" value="1"/>
</dbReference>
<name>A0A645FAT6_9ZZZZ</name>
<proteinExistence type="predicted"/>
<evidence type="ECO:0000313" key="1">
    <source>
        <dbReference type="EMBL" id="MPN11421.1"/>
    </source>
</evidence>
<dbReference type="AlphaFoldDB" id="A0A645FAT6"/>
<accession>A0A645FAT6</accession>
<reference evidence="1" key="1">
    <citation type="submission" date="2019-08" db="EMBL/GenBank/DDBJ databases">
        <authorList>
            <person name="Kucharzyk K."/>
            <person name="Murdoch R.W."/>
            <person name="Higgins S."/>
            <person name="Loffler F."/>
        </authorList>
    </citation>
    <scope>NUCLEOTIDE SEQUENCE</scope>
</reference>